<evidence type="ECO:0000256" key="1">
    <source>
        <dbReference type="SAM" id="SignalP"/>
    </source>
</evidence>
<accession>A0ABT4L5T8</accession>
<dbReference type="Proteomes" id="UP001144347">
    <property type="component" value="Unassembled WGS sequence"/>
</dbReference>
<evidence type="ECO:0000313" key="2">
    <source>
        <dbReference type="EMBL" id="MCZ4243275.1"/>
    </source>
</evidence>
<dbReference type="RefSeq" id="WP_269426342.1">
    <property type="nucleotide sequence ID" value="NZ_JAPWGM010000001.1"/>
</dbReference>
<keyword evidence="2" id="KW-0449">Lipoprotein</keyword>
<dbReference type="InterPro" id="IPR011990">
    <property type="entry name" value="TPR-like_helical_dom_sf"/>
</dbReference>
<name>A0ABT4L5T8_9SPHI</name>
<dbReference type="EMBL" id="JAPWGM010000001">
    <property type="protein sequence ID" value="MCZ4243275.1"/>
    <property type="molecule type" value="Genomic_DNA"/>
</dbReference>
<dbReference type="Pfam" id="PF12771">
    <property type="entry name" value="SusD-like_2"/>
    <property type="match status" value="1"/>
</dbReference>
<protein>
    <submittedName>
        <fullName evidence="2">SusD/RagB family nutrient-binding outer membrane lipoprotein</fullName>
    </submittedName>
</protein>
<feature type="chain" id="PRO_5046114672" evidence="1">
    <location>
        <begin position="22"/>
        <end position="520"/>
    </location>
</feature>
<organism evidence="2 3">
    <name type="scientific">Pedobacter punctiformis</name>
    <dbReference type="NCBI Taxonomy" id="3004097"/>
    <lineage>
        <taxon>Bacteria</taxon>
        <taxon>Pseudomonadati</taxon>
        <taxon>Bacteroidota</taxon>
        <taxon>Sphingobacteriia</taxon>
        <taxon>Sphingobacteriales</taxon>
        <taxon>Sphingobacteriaceae</taxon>
        <taxon>Pedobacter</taxon>
    </lineage>
</organism>
<evidence type="ECO:0000313" key="3">
    <source>
        <dbReference type="Proteomes" id="UP001144347"/>
    </source>
</evidence>
<gene>
    <name evidence="2" type="ORF">O0955_04590</name>
</gene>
<proteinExistence type="predicted"/>
<reference evidence="2" key="1">
    <citation type="submission" date="2022-12" db="EMBL/GenBank/DDBJ databases">
        <title>Genome sequence of HCMS5-2.</title>
        <authorList>
            <person name="Woo H."/>
        </authorList>
    </citation>
    <scope>NUCLEOTIDE SEQUENCE</scope>
    <source>
        <strain evidence="2">HCMS5-2</strain>
    </source>
</reference>
<keyword evidence="3" id="KW-1185">Reference proteome</keyword>
<dbReference type="Gene3D" id="1.25.40.390">
    <property type="match status" value="1"/>
</dbReference>
<dbReference type="InterPro" id="IPR041662">
    <property type="entry name" value="SusD-like_2"/>
</dbReference>
<dbReference type="PROSITE" id="PS51257">
    <property type="entry name" value="PROKAR_LIPOPROTEIN"/>
    <property type="match status" value="1"/>
</dbReference>
<feature type="signal peptide" evidence="1">
    <location>
        <begin position="1"/>
        <end position="21"/>
    </location>
</feature>
<comment type="caution">
    <text evidence="2">The sequence shown here is derived from an EMBL/GenBank/DDBJ whole genome shotgun (WGS) entry which is preliminary data.</text>
</comment>
<dbReference type="SUPFAM" id="SSF48452">
    <property type="entry name" value="TPR-like"/>
    <property type="match status" value="1"/>
</dbReference>
<sequence>MRNISKYIFGLMILSSFYACKKDLDINVNPNTATQASVKTVLPTSLVSTAANIVTYNNSITGAQLAGYYGNGGGVSGWNAIISYNYQSSDGQALWTNTYNTLTDVNYVITNSAGDASLNEFNAAAKVLKAFNFQLLVDVYNDVPYTDANQGTKVLQPKYDKGTDIYKALADLCDDAIAKFKPLTAGTPAFVTADPLFKGDPKKWAAFAQTLKLKLILKGGTKVAFTNKTFDTSVGFLTDDAIVQPGYAKLDGKQNPMWNSWAYSFSGAAVAAGSNYAVTPYIMTFYDKKKINDPARAAVVYKSGISTAVNQLGYQGADAGRGAAPNSWFIGTSATTYSKIGIFKGPDMGQPIMLGAESYFLQAEANVIGLVAGTASTNFQNGITASFAYLYKDNTGANSTGKNAVADVATYLTANATNPLVNWSLATTNDMKIEAIITQKYIAFNQLFGHEAWNEFRRTGYPTMVGTTDKFLTIASTVSEATAANKLPTRILYPLTEYQFNAGNIPSGIDKYTSKIFWAK</sequence>
<keyword evidence="1" id="KW-0732">Signal</keyword>